<name>A0A1E4RJ24_9ASCO</name>
<evidence type="ECO:0000256" key="1">
    <source>
        <dbReference type="ARBA" id="ARBA00023136"/>
    </source>
</evidence>
<sequence>MSYKKPLNVFKWSVTVITLILNVFIYFYPEILNKPDQCNWHKFEDEQPSIDLMSNVEILNNELIPDYLLEKLLLNFPSLQLNKSEPLSPYYDSKVKDINMLLFGDPQINGNWKLTKYIKRLDNYGNDYYLGHIYNIMQNRLKPSHVAVMGDLFSSQWIFDSEFYNRTYRFVERLFPRPLDYKKNVIDTWSKHENYDWPNFMENEHAMDPIHRFNSRVYNDLYDWFNKDEKFPNFENPLFINLTGNHDIGYSGDATWQHMARFHHLFGQNNYVINYNKGTPEEWRLVVLDSLTMEGPALQQEFVDYTWSFIENLEKYENPNFKGSTILLTHIPFYKKEGLCTDGPQHIYYFNNTNEPYKNGKLRSQNHLSYETSQKVLNIVFPNDDKEGIILTGHDHTGCDNWYNFNNDVWEASKTKNNDNRQSVREIVVQSMMGDFNGQTGILTGHFDYLQNNWKFEFSYCSFTVQHWWWATKVFSLVSILLHSIAFLAR</sequence>
<dbReference type="PANTHER" id="PTHR13315:SF1">
    <property type="entry name" value="PROTEIN TED1"/>
    <property type="match status" value="1"/>
</dbReference>
<dbReference type="GO" id="GO:0006506">
    <property type="term" value="P:GPI anchor biosynthetic process"/>
    <property type="evidence" value="ECO:0007669"/>
    <property type="project" value="InterPro"/>
</dbReference>
<dbReference type="OrthoDB" id="9984693at2759"/>
<accession>A0A1E4RJ24</accession>
<keyword evidence="2" id="KW-0812">Transmembrane</keyword>
<feature type="transmembrane region" description="Helical" evidence="2">
    <location>
        <begin position="12"/>
        <end position="29"/>
    </location>
</feature>
<proteinExistence type="predicted"/>
<dbReference type="InterPro" id="IPR029052">
    <property type="entry name" value="Metallo-depent_PP-like"/>
</dbReference>
<dbReference type="InterPro" id="IPR033308">
    <property type="entry name" value="PGAP5/Cdc1/Ted1"/>
</dbReference>
<evidence type="ECO:0000313" key="3">
    <source>
        <dbReference type="EMBL" id="ODV67221.1"/>
    </source>
</evidence>
<evidence type="ECO:0008006" key="5">
    <source>
        <dbReference type="Google" id="ProtNLM"/>
    </source>
</evidence>
<keyword evidence="4" id="KW-1185">Reference proteome</keyword>
<organism evidence="3 4">
    <name type="scientific">Hyphopichia burtonii NRRL Y-1933</name>
    <dbReference type="NCBI Taxonomy" id="984485"/>
    <lineage>
        <taxon>Eukaryota</taxon>
        <taxon>Fungi</taxon>
        <taxon>Dikarya</taxon>
        <taxon>Ascomycota</taxon>
        <taxon>Saccharomycotina</taxon>
        <taxon>Pichiomycetes</taxon>
        <taxon>Debaryomycetaceae</taxon>
        <taxon>Hyphopichia</taxon>
    </lineage>
</organism>
<dbReference type="STRING" id="984485.A0A1E4RJ24"/>
<dbReference type="GeneID" id="30997823"/>
<dbReference type="RefSeq" id="XP_020076288.1">
    <property type="nucleotide sequence ID" value="XM_020223274.1"/>
</dbReference>
<dbReference type="GO" id="GO:0006888">
    <property type="term" value="P:endoplasmic reticulum to Golgi vesicle-mediated transport"/>
    <property type="evidence" value="ECO:0007669"/>
    <property type="project" value="EnsemblFungi"/>
</dbReference>
<dbReference type="PANTHER" id="PTHR13315">
    <property type="entry name" value="METALLO PHOSPHOESTERASE RELATED"/>
    <property type="match status" value="1"/>
</dbReference>
<evidence type="ECO:0000313" key="4">
    <source>
        <dbReference type="Proteomes" id="UP000095085"/>
    </source>
</evidence>
<keyword evidence="1 2" id="KW-0472">Membrane</keyword>
<gene>
    <name evidence="3" type="ORF">HYPBUDRAFT_241252</name>
</gene>
<dbReference type="AlphaFoldDB" id="A0A1E4RJ24"/>
<protein>
    <recommendedName>
        <fullName evidence="5">Calcineurin-like phosphoesterase domain-containing protein</fullName>
    </recommendedName>
</protein>
<reference evidence="4" key="1">
    <citation type="submission" date="2016-05" db="EMBL/GenBank/DDBJ databases">
        <title>Comparative genomics of biotechnologically important yeasts.</title>
        <authorList>
            <consortium name="DOE Joint Genome Institute"/>
            <person name="Riley R."/>
            <person name="Haridas S."/>
            <person name="Wolfe K.H."/>
            <person name="Lopes M.R."/>
            <person name="Hittinger C.T."/>
            <person name="Goker M."/>
            <person name="Salamov A."/>
            <person name="Wisecaver J."/>
            <person name="Long T.M."/>
            <person name="Aerts A.L."/>
            <person name="Barry K."/>
            <person name="Choi C."/>
            <person name="Clum A."/>
            <person name="Coughlan A.Y."/>
            <person name="Deshpande S."/>
            <person name="Douglass A.P."/>
            <person name="Hanson S.J."/>
            <person name="Klenk H.-P."/>
            <person name="Labutti K."/>
            <person name="Lapidus A."/>
            <person name="Lindquist E."/>
            <person name="Lipzen A."/>
            <person name="Meier-Kolthoff J.P."/>
            <person name="Ohm R.A."/>
            <person name="Otillar R.P."/>
            <person name="Pangilinan J."/>
            <person name="Peng Y."/>
            <person name="Rokas A."/>
            <person name="Rosa C.A."/>
            <person name="Scheuner C."/>
            <person name="Sibirny A.A."/>
            <person name="Slot J.C."/>
            <person name="Stielow J.B."/>
            <person name="Sun H."/>
            <person name="Kurtzman C.P."/>
            <person name="Blackwell M."/>
            <person name="Grigoriev I.V."/>
            <person name="Jeffries T.W."/>
        </authorList>
    </citation>
    <scope>NUCLEOTIDE SEQUENCE [LARGE SCALE GENOMIC DNA]</scope>
    <source>
        <strain evidence="4">NRRL Y-1933</strain>
    </source>
</reference>
<dbReference type="SUPFAM" id="SSF56300">
    <property type="entry name" value="Metallo-dependent phosphatases"/>
    <property type="match status" value="1"/>
</dbReference>
<dbReference type="GO" id="GO:0005783">
    <property type="term" value="C:endoplasmic reticulum"/>
    <property type="evidence" value="ECO:0007669"/>
    <property type="project" value="TreeGrafter"/>
</dbReference>
<dbReference type="EMBL" id="KV454541">
    <property type="protein sequence ID" value="ODV67221.1"/>
    <property type="molecule type" value="Genomic_DNA"/>
</dbReference>
<dbReference type="GO" id="GO:0016020">
    <property type="term" value="C:membrane"/>
    <property type="evidence" value="ECO:0007669"/>
    <property type="project" value="GOC"/>
</dbReference>
<keyword evidence="2" id="KW-1133">Transmembrane helix</keyword>
<dbReference type="Proteomes" id="UP000095085">
    <property type="component" value="Unassembled WGS sequence"/>
</dbReference>
<evidence type="ECO:0000256" key="2">
    <source>
        <dbReference type="SAM" id="Phobius"/>
    </source>
</evidence>